<feature type="chain" id="PRO_5034629431" description="SprT-like domain-containing protein" evidence="1">
    <location>
        <begin position="16"/>
        <end position="317"/>
    </location>
</feature>
<dbReference type="PANTHER" id="PTHR23099:SF0">
    <property type="entry name" value="GERM CELL NUCLEAR ACIDIC PROTEIN"/>
    <property type="match status" value="1"/>
</dbReference>
<feature type="domain" description="SprT-like" evidence="2">
    <location>
        <begin position="100"/>
        <end position="258"/>
    </location>
</feature>
<dbReference type="InterPro" id="IPR006640">
    <property type="entry name" value="SprT-like_domain"/>
</dbReference>
<dbReference type="Pfam" id="PF17283">
    <property type="entry name" value="Zn_ribbon_SprT"/>
    <property type="match status" value="1"/>
</dbReference>
<reference evidence="3" key="1">
    <citation type="submission" date="2025-08" db="UniProtKB">
        <authorList>
            <consortium name="Ensembl"/>
        </authorList>
    </citation>
    <scope>IDENTIFICATION</scope>
</reference>
<name>A0A8C4QK42_EPTBU</name>
<keyword evidence="1" id="KW-0732">Signal</keyword>
<feature type="signal peptide" evidence="1">
    <location>
        <begin position="1"/>
        <end position="15"/>
    </location>
</feature>
<dbReference type="SMART" id="SM00731">
    <property type="entry name" value="SprT"/>
    <property type="match status" value="1"/>
</dbReference>
<reference evidence="3" key="2">
    <citation type="submission" date="2025-09" db="UniProtKB">
        <authorList>
            <consortium name="Ensembl"/>
        </authorList>
    </citation>
    <scope>IDENTIFICATION</scope>
</reference>
<dbReference type="Ensembl" id="ENSEBUT00000016319.1">
    <property type="protein sequence ID" value="ENSEBUP00000015743.1"/>
    <property type="gene ID" value="ENSEBUG00000009883.1"/>
</dbReference>
<evidence type="ECO:0000313" key="4">
    <source>
        <dbReference type="Proteomes" id="UP000694388"/>
    </source>
</evidence>
<sequence length="317" mass="36182">MFLFFWQCFWKPTLWIIRVPMGIHQRSFPSGSNVLVCLSYYEGVCSLDFRGVHCTTSDYDTTCYYALLAYAELCKFPGCFLLEMVSQSSLVVRHFRQSRQDLTVRLYCLYNDSVFEGKLPDDMPVTWNQKLRKTAGNCISRLHLGKNRSRSARIELSEKVCDTADRLRDTLIHEMCHAASWLLYGIRDGHGQMWQLFANKACLVHPELPPITRCHSYQIRYKYNYRCTSCQNSIGRHSKSLDVNRFQCGLCGGSLRLESPGGTPCRAAPLAPFAQFVKDKYAETRKANLGKGHGEVMRLLSEAFSTKLPLQSAGNHS</sequence>
<dbReference type="Pfam" id="PF10263">
    <property type="entry name" value="SprT-like"/>
    <property type="match status" value="1"/>
</dbReference>
<evidence type="ECO:0000313" key="3">
    <source>
        <dbReference type="Ensembl" id="ENSEBUP00000015743.1"/>
    </source>
</evidence>
<dbReference type="InterPro" id="IPR035240">
    <property type="entry name" value="SprT_Zn_ribbon"/>
</dbReference>
<keyword evidence="4" id="KW-1185">Reference proteome</keyword>
<evidence type="ECO:0000259" key="2">
    <source>
        <dbReference type="SMART" id="SM00731"/>
    </source>
</evidence>
<protein>
    <recommendedName>
        <fullName evidence="2">SprT-like domain-containing protein</fullName>
    </recommendedName>
</protein>
<dbReference type="GO" id="GO:0005634">
    <property type="term" value="C:nucleus"/>
    <property type="evidence" value="ECO:0007669"/>
    <property type="project" value="TreeGrafter"/>
</dbReference>
<accession>A0A8C4QK42</accession>
<proteinExistence type="predicted"/>
<dbReference type="GeneTree" id="ENSGT00440000040163"/>
<dbReference type="PANTHER" id="PTHR23099">
    <property type="entry name" value="TRANSCRIPTIONAL REGULATOR"/>
    <property type="match status" value="1"/>
</dbReference>
<dbReference type="CDD" id="cd00084">
    <property type="entry name" value="HMG-box_SF"/>
    <property type="match status" value="1"/>
</dbReference>
<organism evidence="3 4">
    <name type="scientific">Eptatretus burgeri</name>
    <name type="common">Inshore hagfish</name>
    <dbReference type="NCBI Taxonomy" id="7764"/>
    <lineage>
        <taxon>Eukaryota</taxon>
        <taxon>Metazoa</taxon>
        <taxon>Chordata</taxon>
        <taxon>Craniata</taxon>
        <taxon>Vertebrata</taxon>
        <taxon>Cyclostomata</taxon>
        <taxon>Myxini</taxon>
        <taxon>Myxiniformes</taxon>
        <taxon>Myxinidae</taxon>
        <taxon>Eptatretinae</taxon>
        <taxon>Eptatretus</taxon>
    </lineage>
</organism>
<dbReference type="GO" id="GO:0006974">
    <property type="term" value="P:DNA damage response"/>
    <property type="evidence" value="ECO:0007669"/>
    <property type="project" value="UniProtKB-ARBA"/>
</dbReference>
<dbReference type="Proteomes" id="UP000694388">
    <property type="component" value="Unplaced"/>
</dbReference>
<evidence type="ECO:0000256" key="1">
    <source>
        <dbReference type="SAM" id="SignalP"/>
    </source>
</evidence>
<dbReference type="AlphaFoldDB" id="A0A8C4QK42"/>